<comment type="caution">
    <text evidence="1">The sequence shown here is derived from an EMBL/GenBank/DDBJ whole genome shotgun (WGS) entry which is preliminary data.</text>
</comment>
<evidence type="ECO:0000313" key="1">
    <source>
        <dbReference type="EMBL" id="KAI8549764.1"/>
    </source>
</evidence>
<organism evidence="1 2">
    <name type="scientific">Rhododendron molle</name>
    <name type="common">Chinese azalea</name>
    <name type="synonym">Azalea mollis</name>
    <dbReference type="NCBI Taxonomy" id="49168"/>
    <lineage>
        <taxon>Eukaryota</taxon>
        <taxon>Viridiplantae</taxon>
        <taxon>Streptophyta</taxon>
        <taxon>Embryophyta</taxon>
        <taxon>Tracheophyta</taxon>
        <taxon>Spermatophyta</taxon>
        <taxon>Magnoliopsida</taxon>
        <taxon>eudicotyledons</taxon>
        <taxon>Gunneridae</taxon>
        <taxon>Pentapetalae</taxon>
        <taxon>asterids</taxon>
        <taxon>Ericales</taxon>
        <taxon>Ericaceae</taxon>
        <taxon>Ericoideae</taxon>
        <taxon>Rhodoreae</taxon>
        <taxon>Rhododendron</taxon>
    </lineage>
</organism>
<name>A0ACC0N9K3_RHOML</name>
<keyword evidence="2" id="KW-1185">Reference proteome</keyword>
<sequence>MSLRSASNVIVAVKAEKVISKAALAWALSHVVHPGDSVTLLAVISGHKTEGRMRSLWNFPRLTGDCRTGDWEKLPERISHQISQSCSQMKLKLHDQIEVTIQIKVVSGTPTGGVAAEAKYHAASWVILDKNLKQEQKHCLEELHCSIVVMKRSQPKILRLNLGPSDELQNPFFSAASSPGSDFGEIRGHKMRHSTPVSSPEEPSISYARTTRGYSLSGPDTTESPFVVYERNPLFEGPKMGMKSPSNIRNSFNDQLKALNADREMVVTLSTRPKSSIDRSDSSVFWIPQNHSVTEKAPPTRNYRNALKTKSPTPRTEFDTIVQFNKKAYNFDSTIRQAVSLCSFCQHKAPVFGKPPQRFDYKLLKEATDGFSDLNFLAEGGFGTVHRGVLRDGQVVAVKQLKSTGSKGDTDFSREVRVLSCAQHRNVVLLIGFCVEGKIRLLVYEYVCNGSLDFHLHGNKGTPIDWHSRQKIAIGTARGLRYLHEDCRVGRVVHRNMQPSNILLTHDYEPLIADFGLARLPTECDISDEQVVGTSRYLAPEYFSDGKITEKVDVYAFGLVLLELITGQRTIDFQCYEGRQMVHGNFHSLTAQPGHMFANKYQLNDLPTEVQAMSRAAFLCLNPDPESRPPVSKVIRILEAGDGVVPLGLDLNSVGSRSGYMQGLNSKTRLESTNRHSRSLSHS</sequence>
<dbReference type="Proteomes" id="UP001062846">
    <property type="component" value="Chromosome 6"/>
</dbReference>
<proteinExistence type="predicted"/>
<dbReference type="EMBL" id="CM046393">
    <property type="protein sequence ID" value="KAI8549764.1"/>
    <property type="molecule type" value="Genomic_DNA"/>
</dbReference>
<reference evidence="1" key="1">
    <citation type="submission" date="2022-02" db="EMBL/GenBank/DDBJ databases">
        <title>Plant Genome Project.</title>
        <authorList>
            <person name="Zhang R.-G."/>
        </authorList>
    </citation>
    <scope>NUCLEOTIDE SEQUENCE</scope>
    <source>
        <strain evidence="1">AT1</strain>
    </source>
</reference>
<gene>
    <name evidence="1" type="ORF">RHMOL_Rhmol06G0050800</name>
</gene>
<accession>A0ACC0N9K3</accession>
<protein>
    <submittedName>
        <fullName evidence="1">Uncharacterized protein</fullName>
    </submittedName>
</protein>
<evidence type="ECO:0000313" key="2">
    <source>
        <dbReference type="Proteomes" id="UP001062846"/>
    </source>
</evidence>